<accession>A0A6N2M9E5</accession>
<protein>
    <recommendedName>
        <fullName evidence="2">NB-ARC domain-containing protein</fullName>
    </recommendedName>
</protein>
<gene>
    <name evidence="1" type="ORF">SVIM_LOCUS335010</name>
</gene>
<reference evidence="1" key="1">
    <citation type="submission" date="2019-03" db="EMBL/GenBank/DDBJ databases">
        <authorList>
            <person name="Mank J."/>
            <person name="Almeida P."/>
        </authorList>
    </citation>
    <scope>NUCLEOTIDE SEQUENCE</scope>
    <source>
        <strain evidence="1">78183</strain>
    </source>
</reference>
<name>A0A6N2M9E5_SALVM</name>
<proteinExistence type="predicted"/>
<dbReference type="AlphaFoldDB" id="A0A6N2M9E5"/>
<dbReference type="EMBL" id="CAADRP010001727">
    <property type="protein sequence ID" value="VFU50333.1"/>
    <property type="molecule type" value="Genomic_DNA"/>
</dbReference>
<organism evidence="1">
    <name type="scientific">Salix viminalis</name>
    <name type="common">Common osier</name>
    <name type="synonym">Basket willow</name>
    <dbReference type="NCBI Taxonomy" id="40686"/>
    <lineage>
        <taxon>Eukaryota</taxon>
        <taxon>Viridiplantae</taxon>
        <taxon>Streptophyta</taxon>
        <taxon>Embryophyta</taxon>
        <taxon>Tracheophyta</taxon>
        <taxon>Spermatophyta</taxon>
        <taxon>Magnoliopsida</taxon>
        <taxon>eudicotyledons</taxon>
        <taxon>Gunneridae</taxon>
        <taxon>Pentapetalae</taxon>
        <taxon>rosids</taxon>
        <taxon>fabids</taxon>
        <taxon>Malpighiales</taxon>
        <taxon>Salicaceae</taxon>
        <taxon>Saliceae</taxon>
        <taxon>Salix</taxon>
    </lineage>
</organism>
<evidence type="ECO:0008006" key="2">
    <source>
        <dbReference type="Google" id="ProtNLM"/>
    </source>
</evidence>
<evidence type="ECO:0000313" key="1">
    <source>
        <dbReference type="EMBL" id="VFU50333.1"/>
    </source>
</evidence>
<dbReference type="SUPFAM" id="SSF52540">
    <property type="entry name" value="P-loop containing nucleoside triphosphate hydrolases"/>
    <property type="match status" value="1"/>
</dbReference>
<sequence>MTSRDRNALYRGMDTEKLFHLQVLLENEAWSLFKNKAGDAIKNPDLQLVAVEVAKNVLYCCVALKVDVSEWNDALESLKRFDKDGINSPVNSALELSYTSLKEEEINFRDHHVFALSSGTVLREWPAKDMLEQCSAISLWVAKFLDFLKY</sequence>
<dbReference type="InterPro" id="IPR027417">
    <property type="entry name" value="P-loop_NTPase"/>
</dbReference>